<dbReference type="EMBL" id="JAQGDS010000002">
    <property type="protein sequence ID" value="KAJ6263798.1"/>
    <property type="molecule type" value="Genomic_DNA"/>
</dbReference>
<feature type="region of interest" description="Disordered" evidence="1">
    <location>
        <begin position="30"/>
        <end position="51"/>
    </location>
</feature>
<reference evidence="2" key="1">
    <citation type="submission" date="2023-01" db="EMBL/GenBank/DDBJ databases">
        <title>The chitinases involved in constricting ring structure development in the nematode-trapping fungus Drechslerella dactyloides.</title>
        <authorList>
            <person name="Wang R."/>
            <person name="Zhang L."/>
            <person name="Tang P."/>
            <person name="Li S."/>
            <person name="Liang L."/>
        </authorList>
    </citation>
    <scope>NUCLEOTIDE SEQUENCE</scope>
    <source>
        <strain evidence="2">YMF1.00031</strain>
    </source>
</reference>
<name>A0AAD6NNU5_DREDA</name>
<keyword evidence="3" id="KW-1185">Reference proteome</keyword>
<gene>
    <name evidence="2" type="ORF">Dda_2370</name>
</gene>
<proteinExistence type="predicted"/>
<evidence type="ECO:0000313" key="2">
    <source>
        <dbReference type="EMBL" id="KAJ6263798.1"/>
    </source>
</evidence>
<organism evidence="2 3">
    <name type="scientific">Drechslerella dactyloides</name>
    <name type="common">Nematode-trapping fungus</name>
    <name type="synonym">Arthrobotrys dactyloides</name>
    <dbReference type="NCBI Taxonomy" id="74499"/>
    <lineage>
        <taxon>Eukaryota</taxon>
        <taxon>Fungi</taxon>
        <taxon>Dikarya</taxon>
        <taxon>Ascomycota</taxon>
        <taxon>Pezizomycotina</taxon>
        <taxon>Orbiliomycetes</taxon>
        <taxon>Orbiliales</taxon>
        <taxon>Orbiliaceae</taxon>
        <taxon>Drechslerella</taxon>
    </lineage>
</organism>
<evidence type="ECO:0000256" key="1">
    <source>
        <dbReference type="SAM" id="MobiDB-lite"/>
    </source>
</evidence>
<evidence type="ECO:0000313" key="3">
    <source>
        <dbReference type="Proteomes" id="UP001221413"/>
    </source>
</evidence>
<dbReference type="AlphaFoldDB" id="A0AAD6NNU5"/>
<protein>
    <submittedName>
        <fullName evidence="2">Uncharacterized protein</fullName>
    </submittedName>
</protein>
<comment type="caution">
    <text evidence="2">The sequence shown here is derived from an EMBL/GenBank/DDBJ whole genome shotgun (WGS) entry which is preliminary data.</text>
</comment>
<dbReference type="Proteomes" id="UP001221413">
    <property type="component" value="Unassembled WGS sequence"/>
</dbReference>
<accession>A0AAD6NNU5</accession>
<sequence length="143" mass="15486">MEVGEKMKTEVGGMKRIEVCRWRLTARISPGLTPRHSQDENGIPVTDAQPDETSLPICQALQDDGETKSVCGKSILEVRKCASAGARMTYALQTVLSRHLHPAPIRSSSPTAESNTSTESPEPIAIRLYEEMVAGRLCCGSSS</sequence>